<evidence type="ECO:0008006" key="5">
    <source>
        <dbReference type="Google" id="ProtNLM"/>
    </source>
</evidence>
<name>A0A1G9PZD4_9EURY</name>
<reference evidence="4" key="1">
    <citation type="submission" date="2016-10" db="EMBL/GenBank/DDBJ databases">
        <authorList>
            <person name="Varghese N."/>
            <person name="Submissions S."/>
        </authorList>
    </citation>
    <scope>NUCLEOTIDE SEQUENCE [LARGE SCALE GENOMIC DNA]</scope>
    <source>
        <strain evidence="4">CGMCC 1.10119</strain>
    </source>
</reference>
<organism evidence="3 4">
    <name type="scientific">Halogranum gelatinilyticum</name>
    <dbReference type="NCBI Taxonomy" id="660521"/>
    <lineage>
        <taxon>Archaea</taxon>
        <taxon>Methanobacteriati</taxon>
        <taxon>Methanobacteriota</taxon>
        <taxon>Stenosarchaea group</taxon>
        <taxon>Halobacteria</taxon>
        <taxon>Halobacteriales</taxon>
        <taxon>Haloferacaceae</taxon>
    </lineage>
</organism>
<feature type="compositionally biased region" description="Acidic residues" evidence="2">
    <location>
        <begin position="173"/>
        <end position="193"/>
    </location>
</feature>
<dbReference type="Proteomes" id="UP000199451">
    <property type="component" value="Unassembled WGS sequence"/>
</dbReference>
<feature type="region of interest" description="Disordered" evidence="2">
    <location>
        <begin position="164"/>
        <end position="224"/>
    </location>
</feature>
<proteinExistence type="predicted"/>
<evidence type="ECO:0000313" key="3">
    <source>
        <dbReference type="EMBL" id="SDM04104.1"/>
    </source>
</evidence>
<gene>
    <name evidence="3" type="ORF">SAMN04487949_0612</name>
</gene>
<evidence type="ECO:0000256" key="1">
    <source>
        <dbReference type="SAM" id="Coils"/>
    </source>
</evidence>
<evidence type="ECO:0000256" key="2">
    <source>
        <dbReference type="SAM" id="MobiDB-lite"/>
    </source>
</evidence>
<sequence>MKVVLEDGMTLDCGNYKAVDAGLVLTEDKKRKHVIGFVPHDEVRFVLPDDVLTQRETENGASEFVYVSDAEQQTRIEELEATVADLEAQLLETAADAEAGAKARHHVDEPENLEVIDGIGPTYHGRLTDAGITTFEGLRRSSVAKVVEATGVSEERAQGWIDATKMRGGELVPTEEEAVDEGTATDETADESADATSTAEAAETDDEPTEGESETTPEESSATS</sequence>
<dbReference type="AlphaFoldDB" id="A0A1G9PZD4"/>
<dbReference type="Gene3D" id="1.10.150.20">
    <property type="entry name" value="5' to 3' exonuclease, C-terminal subdomain"/>
    <property type="match status" value="1"/>
</dbReference>
<dbReference type="InterPro" id="IPR010995">
    <property type="entry name" value="DNA_repair_Rad51/TF_NusA_a-hlx"/>
</dbReference>
<dbReference type="SUPFAM" id="SSF47794">
    <property type="entry name" value="Rad51 N-terminal domain-like"/>
    <property type="match status" value="1"/>
</dbReference>
<feature type="compositionally biased region" description="Acidic residues" evidence="2">
    <location>
        <begin position="202"/>
        <end position="217"/>
    </location>
</feature>
<dbReference type="EMBL" id="FNHL01000001">
    <property type="protein sequence ID" value="SDM04104.1"/>
    <property type="molecule type" value="Genomic_DNA"/>
</dbReference>
<keyword evidence="1" id="KW-0175">Coiled coil</keyword>
<feature type="coiled-coil region" evidence="1">
    <location>
        <begin position="69"/>
        <end position="96"/>
    </location>
</feature>
<dbReference type="GO" id="GO:0000166">
    <property type="term" value="F:nucleotide binding"/>
    <property type="evidence" value="ECO:0007669"/>
    <property type="project" value="InterPro"/>
</dbReference>
<dbReference type="OrthoDB" id="202878at2157"/>
<keyword evidence="4" id="KW-1185">Reference proteome</keyword>
<protein>
    <recommendedName>
        <fullName evidence="5">Helix-hairpin-helix domain-containing protein</fullName>
    </recommendedName>
</protein>
<accession>A0A1G9PZD4</accession>
<dbReference type="RefSeq" id="WP_139173269.1">
    <property type="nucleotide sequence ID" value="NZ_FNHL01000001.1"/>
</dbReference>
<evidence type="ECO:0000313" key="4">
    <source>
        <dbReference type="Proteomes" id="UP000199451"/>
    </source>
</evidence>
<dbReference type="Pfam" id="PF14520">
    <property type="entry name" value="HHH_5"/>
    <property type="match status" value="1"/>
</dbReference>